<dbReference type="SMART" id="SM00355">
    <property type="entry name" value="ZnF_C2H2"/>
    <property type="match status" value="3"/>
</dbReference>
<evidence type="ECO:0000313" key="5">
    <source>
        <dbReference type="Proteomes" id="UP001321760"/>
    </source>
</evidence>
<keyword evidence="1" id="KW-0862">Zinc</keyword>
<dbReference type="PANTHER" id="PTHR35391">
    <property type="entry name" value="C2H2-TYPE DOMAIN-CONTAINING PROTEIN-RELATED"/>
    <property type="match status" value="1"/>
</dbReference>
<gene>
    <name evidence="4" type="ORF">QBC34DRAFT_308340</name>
</gene>
<dbReference type="InterPro" id="IPR058925">
    <property type="entry name" value="zf-C2H2_AcuF"/>
</dbReference>
<dbReference type="InterPro" id="IPR013087">
    <property type="entry name" value="Znf_C2H2_type"/>
</dbReference>
<protein>
    <recommendedName>
        <fullName evidence="3">C2H2-type domain-containing protein</fullName>
    </recommendedName>
</protein>
<dbReference type="AlphaFoldDB" id="A0AAV9GA79"/>
<keyword evidence="5" id="KW-1185">Reference proteome</keyword>
<evidence type="ECO:0000313" key="4">
    <source>
        <dbReference type="EMBL" id="KAK4444777.1"/>
    </source>
</evidence>
<dbReference type="EMBL" id="MU865973">
    <property type="protein sequence ID" value="KAK4444777.1"/>
    <property type="molecule type" value="Genomic_DNA"/>
</dbReference>
<dbReference type="Proteomes" id="UP001321760">
    <property type="component" value="Unassembled WGS sequence"/>
</dbReference>
<feature type="domain" description="C2H2-type" evidence="3">
    <location>
        <begin position="256"/>
        <end position="285"/>
    </location>
</feature>
<keyword evidence="1" id="KW-0863">Zinc-finger</keyword>
<proteinExistence type="predicted"/>
<evidence type="ECO:0000256" key="2">
    <source>
        <dbReference type="SAM" id="MobiDB-lite"/>
    </source>
</evidence>
<keyword evidence="1" id="KW-0479">Metal-binding</keyword>
<feature type="non-terminal residue" evidence="4">
    <location>
        <position position="340"/>
    </location>
</feature>
<sequence>MGSGDSGGVRVDGRKGSTASCSHGWVDSSPPRQVTSLLEDLNGLVGDAIAILTGQEVPWNEAQDDDGGLEKHSDPGIPDTELGQIAEHLADVVSCPLRLTIPIRNPAPHDDRFETTASMEASNAELLDIQHVKSKFGGTIAEELAVRLGKAISRRRQYFKGSNLNRLDTPLKAIYQDTRSDTSVTLPPKKTGKSTFECPICFATVTVTSSGSWRRHVYSDLRPYICLHAECPTPYVEFASRREWVEHELRTHWKTYHCPCGCDETFSSAAECRAHICVTHPGAIPDSQLDSVINLSARIAQMNEGFTCQLCGESLSSLKQYQRHVGRHQEQLSLLGLPSL</sequence>
<dbReference type="PANTHER" id="PTHR35391:SF7">
    <property type="entry name" value="C2H2-TYPE DOMAIN-CONTAINING PROTEIN"/>
    <property type="match status" value="1"/>
</dbReference>
<dbReference type="GO" id="GO:0008270">
    <property type="term" value="F:zinc ion binding"/>
    <property type="evidence" value="ECO:0007669"/>
    <property type="project" value="UniProtKB-KW"/>
</dbReference>
<dbReference type="PROSITE" id="PS50157">
    <property type="entry name" value="ZINC_FINGER_C2H2_2"/>
    <property type="match status" value="2"/>
</dbReference>
<accession>A0AAV9GA79</accession>
<evidence type="ECO:0000256" key="1">
    <source>
        <dbReference type="PROSITE-ProRule" id="PRU00042"/>
    </source>
</evidence>
<evidence type="ECO:0000259" key="3">
    <source>
        <dbReference type="PROSITE" id="PS50157"/>
    </source>
</evidence>
<name>A0AAV9GA79_9PEZI</name>
<feature type="region of interest" description="Disordered" evidence="2">
    <location>
        <begin position="1"/>
        <end position="31"/>
    </location>
</feature>
<reference evidence="4" key="2">
    <citation type="submission" date="2023-05" db="EMBL/GenBank/DDBJ databases">
        <authorList>
            <consortium name="Lawrence Berkeley National Laboratory"/>
            <person name="Steindorff A."/>
            <person name="Hensen N."/>
            <person name="Bonometti L."/>
            <person name="Westerberg I."/>
            <person name="Brannstrom I.O."/>
            <person name="Guillou S."/>
            <person name="Cros-Aarteil S."/>
            <person name="Calhoun S."/>
            <person name="Haridas S."/>
            <person name="Kuo A."/>
            <person name="Mondo S."/>
            <person name="Pangilinan J."/>
            <person name="Riley R."/>
            <person name="Labutti K."/>
            <person name="Andreopoulos B."/>
            <person name="Lipzen A."/>
            <person name="Chen C."/>
            <person name="Yanf M."/>
            <person name="Daum C."/>
            <person name="Ng V."/>
            <person name="Clum A."/>
            <person name="Ohm R."/>
            <person name="Martin F."/>
            <person name="Silar P."/>
            <person name="Natvig D."/>
            <person name="Lalanne C."/>
            <person name="Gautier V."/>
            <person name="Ament-Velasquez S.L."/>
            <person name="Kruys A."/>
            <person name="Hutchinson M.I."/>
            <person name="Powell A.J."/>
            <person name="Barry K."/>
            <person name="Miller A.N."/>
            <person name="Grigoriev I.V."/>
            <person name="Debuchy R."/>
            <person name="Gladieux P."/>
            <person name="Thoren M.H."/>
            <person name="Johannesson H."/>
        </authorList>
    </citation>
    <scope>NUCLEOTIDE SEQUENCE</scope>
    <source>
        <strain evidence="4">PSN243</strain>
    </source>
</reference>
<reference evidence="4" key="1">
    <citation type="journal article" date="2023" name="Mol. Phylogenet. Evol.">
        <title>Genome-scale phylogeny and comparative genomics of the fungal order Sordariales.</title>
        <authorList>
            <person name="Hensen N."/>
            <person name="Bonometti L."/>
            <person name="Westerberg I."/>
            <person name="Brannstrom I.O."/>
            <person name="Guillou S."/>
            <person name="Cros-Aarteil S."/>
            <person name="Calhoun S."/>
            <person name="Haridas S."/>
            <person name="Kuo A."/>
            <person name="Mondo S."/>
            <person name="Pangilinan J."/>
            <person name="Riley R."/>
            <person name="LaButti K."/>
            <person name="Andreopoulos B."/>
            <person name="Lipzen A."/>
            <person name="Chen C."/>
            <person name="Yan M."/>
            <person name="Daum C."/>
            <person name="Ng V."/>
            <person name="Clum A."/>
            <person name="Steindorff A."/>
            <person name="Ohm R.A."/>
            <person name="Martin F."/>
            <person name="Silar P."/>
            <person name="Natvig D.O."/>
            <person name="Lalanne C."/>
            <person name="Gautier V."/>
            <person name="Ament-Velasquez S.L."/>
            <person name="Kruys A."/>
            <person name="Hutchinson M.I."/>
            <person name="Powell A.J."/>
            <person name="Barry K."/>
            <person name="Miller A.N."/>
            <person name="Grigoriev I.V."/>
            <person name="Debuchy R."/>
            <person name="Gladieux P."/>
            <person name="Hiltunen Thoren M."/>
            <person name="Johannesson H."/>
        </authorList>
    </citation>
    <scope>NUCLEOTIDE SEQUENCE</scope>
    <source>
        <strain evidence="4">PSN243</strain>
    </source>
</reference>
<organism evidence="4 5">
    <name type="scientific">Podospora aff. communis PSN243</name>
    <dbReference type="NCBI Taxonomy" id="3040156"/>
    <lineage>
        <taxon>Eukaryota</taxon>
        <taxon>Fungi</taxon>
        <taxon>Dikarya</taxon>
        <taxon>Ascomycota</taxon>
        <taxon>Pezizomycotina</taxon>
        <taxon>Sordariomycetes</taxon>
        <taxon>Sordariomycetidae</taxon>
        <taxon>Sordariales</taxon>
        <taxon>Podosporaceae</taxon>
        <taxon>Podospora</taxon>
    </lineage>
</organism>
<dbReference type="Pfam" id="PF26082">
    <property type="entry name" value="zf-C2H2_AcuF"/>
    <property type="match status" value="1"/>
</dbReference>
<comment type="caution">
    <text evidence="4">The sequence shown here is derived from an EMBL/GenBank/DDBJ whole genome shotgun (WGS) entry which is preliminary data.</text>
</comment>
<dbReference type="PROSITE" id="PS00028">
    <property type="entry name" value="ZINC_FINGER_C2H2_1"/>
    <property type="match status" value="2"/>
</dbReference>
<feature type="domain" description="C2H2-type" evidence="3">
    <location>
        <begin position="306"/>
        <end position="333"/>
    </location>
</feature>